<name>A0A4R3KMJ6_9SPHI</name>
<proteinExistence type="predicted"/>
<sequence>MIIRFTSCPLIFLALLLGLPHSGYCHLLKRKFAGSELIVLDFYDPGKHTEVSIRKAREVYPPFPGTLNVNTGSLPLEDELANKVFAIFLAHEIRDHVERIAFFKEMGRILAPFHWGSVFSGQHG</sequence>
<dbReference type="Proteomes" id="UP000295807">
    <property type="component" value="Unassembled WGS sequence"/>
</dbReference>
<gene>
    <name evidence="1" type="ORF">EDD80_11521</name>
</gene>
<organism evidence="1 2">
    <name type="scientific">Anseongella ginsenosidimutans</name>
    <dbReference type="NCBI Taxonomy" id="496056"/>
    <lineage>
        <taxon>Bacteria</taxon>
        <taxon>Pseudomonadati</taxon>
        <taxon>Bacteroidota</taxon>
        <taxon>Sphingobacteriia</taxon>
        <taxon>Sphingobacteriales</taxon>
        <taxon>Sphingobacteriaceae</taxon>
        <taxon>Anseongella</taxon>
    </lineage>
</organism>
<evidence type="ECO:0000313" key="2">
    <source>
        <dbReference type="Proteomes" id="UP000295807"/>
    </source>
</evidence>
<dbReference type="EMBL" id="SMAD01000015">
    <property type="protein sequence ID" value="TCS85038.1"/>
    <property type="molecule type" value="Genomic_DNA"/>
</dbReference>
<dbReference type="AlphaFoldDB" id="A0A4R3KMJ6"/>
<reference evidence="1 2" key="1">
    <citation type="submission" date="2019-03" db="EMBL/GenBank/DDBJ databases">
        <title>Genomic Encyclopedia of Type Strains, Phase IV (KMG-IV): sequencing the most valuable type-strain genomes for metagenomic binning, comparative biology and taxonomic classification.</title>
        <authorList>
            <person name="Goeker M."/>
        </authorList>
    </citation>
    <scope>NUCLEOTIDE SEQUENCE [LARGE SCALE GENOMIC DNA]</scope>
    <source>
        <strain evidence="1 2">DSM 21100</strain>
    </source>
</reference>
<comment type="caution">
    <text evidence="1">The sequence shown here is derived from an EMBL/GenBank/DDBJ whole genome shotgun (WGS) entry which is preliminary data.</text>
</comment>
<dbReference type="RefSeq" id="WP_165922860.1">
    <property type="nucleotide sequence ID" value="NZ_SMAD01000015.1"/>
</dbReference>
<evidence type="ECO:0000313" key="1">
    <source>
        <dbReference type="EMBL" id="TCS85038.1"/>
    </source>
</evidence>
<evidence type="ECO:0008006" key="3">
    <source>
        <dbReference type="Google" id="ProtNLM"/>
    </source>
</evidence>
<keyword evidence="2" id="KW-1185">Reference proteome</keyword>
<protein>
    <recommendedName>
        <fullName evidence="3">Methyltransferase family protein</fullName>
    </recommendedName>
</protein>
<accession>A0A4R3KMJ6</accession>